<sequence>MADTVDINELGRSIDPKSLSDEQLLATLGTALRDGDPADVDPSLFARLVKGASKQQLATVMASDVRGPVLQAIFGRMSEFYSSKGAGGNRQVVHWHIKDGDVQDSFETVLHGGTCTVTEGTSEEPRTALTMPGTEFLRIVTNNANPVTLFMTRKLKVAGDVGFATALQKMFQIPSA</sequence>
<protein>
    <submittedName>
        <fullName evidence="2">SCP-2 sterol transfer family protein</fullName>
    </submittedName>
</protein>
<comment type="caution">
    <text evidence="2">The sequence shown here is derived from an EMBL/GenBank/DDBJ whole genome shotgun (WGS) entry which is preliminary data.</text>
</comment>
<proteinExistence type="predicted"/>
<evidence type="ECO:0000259" key="1">
    <source>
        <dbReference type="Pfam" id="PF02036"/>
    </source>
</evidence>
<evidence type="ECO:0000313" key="2">
    <source>
        <dbReference type="EMBL" id="OSY38695.1"/>
    </source>
</evidence>
<dbReference type="AlphaFoldDB" id="A0A1Y2MU26"/>
<dbReference type="Gene3D" id="3.30.1050.10">
    <property type="entry name" value="SCP2 sterol-binding domain"/>
    <property type="match status" value="1"/>
</dbReference>
<evidence type="ECO:0000313" key="3">
    <source>
        <dbReference type="Proteomes" id="UP000194360"/>
    </source>
</evidence>
<dbReference type="Pfam" id="PF02036">
    <property type="entry name" value="SCP2"/>
    <property type="match status" value="1"/>
</dbReference>
<name>A0A1Y2MU26_PSEAH</name>
<dbReference type="Proteomes" id="UP000194360">
    <property type="component" value="Unassembled WGS sequence"/>
</dbReference>
<gene>
    <name evidence="2" type="ORF">BG845_03897</name>
</gene>
<accession>A0A1Y2MU26</accession>
<keyword evidence="3" id="KW-1185">Reference proteome</keyword>
<dbReference type="SUPFAM" id="SSF55718">
    <property type="entry name" value="SCP-like"/>
    <property type="match status" value="1"/>
</dbReference>
<dbReference type="RefSeq" id="WP_085914095.1">
    <property type="nucleotide sequence ID" value="NZ_AP018920.1"/>
</dbReference>
<reference evidence="2 3" key="1">
    <citation type="submission" date="2016-09" db="EMBL/GenBank/DDBJ databases">
        <title>Pseudonocardia autotrophica DSM535, a candidate organism with high potential of specific P450 cytochromes.</title>
        <authorList>
            <person name="Grumaz C."/>
            <person name="Vainshtein Y."/>
            <person name="Kirstahler P."/>
            <person name="Sohn K."/>
        </authorList>
    </citation>
    <scope>NUCLEOTIDE SEQUENCE [LARGE SCALE GENOMIC DNA]</scope>
    <source>
        <strain evidence="2 3">DSM 535</strain>
    </source>
</reference>
<dbReference type="OrthoDB" id="5243187at2"/>
<feature type="domain" description="SCP2" evidence="1">
    <location>
        <begin position="89"/>
        <end position="172"/>
    </location>
</feature>
<dbReference type="STRING" id="2074.BG845_03897"/>
<organism evidence="2 3">
    <name type="scientific">Pseudonocardia autotrophica</name>
    <name type="common">Amycolata autotrophica</name>
    <name type="synonym">Nocardia autotrophica</name>
    <dbReference type="NCBI Taxonomy" id="2074"/>
    <lineage>
        <taxon>Bacteria</taxon>
        <taxon>Bacillati</taxon>
        <taxon>Actinomycetota</taxon>
        <taxon>Actinomycetes</taxon>
        <taxon>Pseudonocardiales</taxon>
        <taxon>Pseudonocardiaceae</taxon>
        <taxon>Pseudonocardia</taxon>
    </lineage>
</organism>
<dbReference type="InterPro" id="IPR003033">
    <property type="entry name" value="SCP2_sterol-bd_dom"/>
</dbReference>
<dbReference type="EMBL" id="MIGB01000021">
    <property type="protein sequence ID" value="OSY38695.1"/>
    <property type="molecule type" value="Genomic_DNA"/>
</dbReference>
<dbReference type="InterPro" id="IPR036527">
    <property type="entry name" value="SCP2_sterol-bd_dom_sf"/>
</dbReference>